<dbReference type="AlphaFoldDB" id="A0A1S2NCE0"/>
<dbReference type="EMBL" id="JRYB01000001">
    <property type="protein sequence ID" value="OIJ42705.1"/>
    <property type="molecule type" value="Genomic_DNA"/>
</dbReference>
<evidence type="ECO:0000313" key="1">
    <source>
        <dbReference type="EMBL" id="OIJ42705.1"/>
    </source>
</evidence>
<comment type="caution">
    <text evidence="1">The sequence shown here is derived from an EMBL/GenBank/DDBJ whole genome shotgun (WGS) entry which is preliminary data.</text>
</comment>
<accession>A0A1S2NCE0</accession>
<sequence>MPYLGWNPATGHSGPANRDDERYLAQYPVEYEFVVEKRWRGADRATFTLMGVSPPTAFHDPGPEADQSREEFWEAGGGRYARMHLCSIEPWFVVGERYLIFVGHPVTARSYEHVATIEGRANPDDKWLAYVEERLSPAPR</sequence>
<proteinExistence type="predicted"/>
<dbReference type="Proteomes" id="UP000180246">
    <property type="component" value="Unassembled WGS sequence"/>
</dbReference>
<protein>
    <submittedName>
        <fullName evidence="1">Uncharacterized protein</fullName>
    </submittedName>
</protein>
<organism evidence="1 2">
    <name type="scientific">Massilia timonae</name>
    <dbReference type="NCBI Taxonomy" id="47229"/>
    <lineage>
        <taxon>Bacteria</taxon>
        <taxon>Pseudomonadati</taxon>
        <taxon>Pseudomonadota</taxon>
        <taxon>Betaproteobacteria</taxon>
        <taxon>Burkholderiales</taxon>
        <taxon>Oxalobacteraceae</taxon>
        <taxon>Telluria group</taxon>
        <taxon>Massilia</taxon>
    </lineage>
</organism>
<reference evidence="1 2" key="1">
    <citation type="submission" date="2014-10" db="EMBL/GenBank/DDBJ databases">
        <authorList>
            <person name="Seo M.-J."/>
            <person name="Seok Y.J."/>
            <person name="Cha I.-T."/>
        </authorList>
    </citation>
    <scope>NUCLEOTIDE SEQUENCE [LARGE SCALE GENOMIC DNA]</scope>
    <source>
        <strain evidence="1 2">NEU</strain>
    </source>
</reference>
<evidence type="ECO:0000313" key="2">
    <source>
        <dbReference type="Proteomes" id="UP000180246"/>
    </source>
</evidence>
<gene>
    <name evidence="1" type="ORF">LO55_4502</name>
</gene>
<name>A0A1S2NCE0_9BURK</name>